<keyword evidence="3" id="KW-0812">Transmembrane</keyword>
<evidence type="ECO:0000313" key="6">
    <source>
        <dbReference type="EMBL" id="JAB70071.1"/>
    </source>
</evidence>
<name>V5IC31_IXORI</name>
<dbReference type="InterPro" id="IPR038213">
    <property type="entry name" value="IFI6/IFI27-like_sf"/>
</dbReference>
<dbReference type="EMBL" id="GANP01014397">
    <property type="protein sequence ID" value="JAB70071.1"/>
    <property type="molecule type" value="mRNA"/>
</dbReference>
<evidence type="ECO:0000256" key="2">
    <source>
        <dbReference type="ARBA" id="ARBA00007262"/>
    </source>
</evidence>
<proteinExistence type="evidence at transcript level"/>
<dbReference type="AlphaFoldDB" id="V5IC31"/>
<dbReference type="InterPro" id="IPR009311">
    <property type="entry name" value="IFI6/IFI27-like"/>
</dbReference>
<comment type="similarity">
    <text evidence="2">Belongs to the IFI6/IFI27 family.</text>
</comment>
<protein>
    <submittedName>
        <fullName evidence="6">Putative interferon alpha-inducible protein</fullName>
    </submittedName>
</protein>
<dbReference type="PANTHER" id="PTHR16932:SF18">
    <property type="entry name" value="INTERFERON, ALPHA-INDUCIBLE PROTEIN 27-LIKE 2"/>
    <property type="match status" value="1"/>
</dbReference>
<keyword evidence="5" id="KW-0472">Membrane</keyword>
<accession>V5IC31</accession>
<sequence>MWVPTHATDLICQMFATGYAAVSSTPTVILDVGKAVAGGLEHQGRQALELASPSKVWEKMDQKTLLKVGGCAAATVAGLTVPPLLLSSLGFGAAGVVAGSYAAWTNSVLPCVVVKGGLYATMQSWGAAGIPLASKLLIATCSGAAGLKTTALLTKDKDPVTCEACGGSGRPERCSGHTV</sequence>
<keyword evidence="4" id="KW-1133">Transmembrane helix</keyword>
<evidence type="ECO:0000256" key="3">
    <source>
        <dbReference type="ARBA" id="ARBA00022692"/>
    </source>
</evidence>
<evidence type="ECO:0000256" key="1">
    <source>
        <dbReference type="ARBA" id="ARBA00004141"/>
    </source>
</evidence>
<comment type="subcellular location">
    <subcellularLocation>
        <location evidence="1">Membrane</location>
        <topology evidence="1">Multi-pass membrane protein</topology>
    </subcellularLocation>
</comment>
<dbReference type="GO" id="GO:0016020">
    <property type="term" value="C:membrane"/>
    <property type="evidence" value="ECO:0007669"/>
    <property type="project" value="UniProtKB-SubCell"/>
</dbReference>
<evidence type="ECO:0000256" key="5">
    <source>
        <dbReference type="ARBA" id="ARBA00023136"/>
    </source>
</evidence>
<evidence type="ECO:0000256" key="4">
    <source>
        <dbReference type="ARBA" id="ARBA00022989"/>
    </source>
</evidence>
<dbReference type="Gene3D" id="6.10.110.10">
    <property type="match status" value="1"/>
</dbReference>
<organism evidence="6">
    <name type="scientific">Ixodes ricinus</name>
    <name type="common">Common tick</name>
    <name type="synonym">Acarus ricinus</name>
    <dbReference type="NCBI Taxonomy" id="34613"/>
    <lineage>
        <taxon>Eukaryota</taxon>
        <taxon>Metazoa</taxon>
        <taxon>Ecdysozoa</taxon>
        <taxon>Arthropoda</taxon>
        <taxon>Chelicerata</taxon>
        <taxon>Arachnida</taxon>
        <taxon>Acari</taxon>
        <taxon>Parasitiformes</taxon>
        <taxon>Ixodida</taxon>
        <taxon>Ixodoidea</taxon>
        <taxon>Ixodidae</taxon>
        <taxon>Ixodinae</taxon>
        <taxon>Ixodes</taxon>
    </lineage>
</organism>
<reference evidence="6" key="1">
    <citation type="journal article" date="2015" name="Sci. Rep.">
        <title>Tissue- and time-dependent transcription in Ixodes ricinus salivary glands and midguts when blood feeding on the vertebrate host.</title>
        <authorList>
            <person name="Kotsyfakis M."/>
            <person name="Schwarz A."/>
            <person name="Erhart J."/>
            <person name="Ribeiro J.M."/>
        </authorList>
    </citation>
    <scope>NUCLEOTIDE SEQUENCE</scope>
    <source>
        <tissue evidence="6">Salivary gland and midgut</tissue>
    </source>
</reference>
<dbReference type="PANTHER" id="PTHR16932">
    <property type="entry name" value="INTERFERON ALPHA-INDUCIBLE PROTEIN 27"/>
    <property type="match status" value="1"/>
</dbReference>
<dbReference type="Pfam" id="PF06140">
    <property type="entry name" value="Ifi-6-16"/>
    <property type="match status" value="1"/>
</dbReference>